<organism evidence="1 2">
    <name type="scientific">Faecalibacterium duncaniae (strain DSM 17677 / JCM 31915 / A2-165)</name>
    <name type="common">Faecalibacterium prausnitzii</name>
    <dbReference type="NCBI Taxonomy" id="411483"/>
    <lineage>
        <taxon>Bacteria</taxon>
        <taxon>Bacillati</taxon>
        <taxon>Bacillota</taxon>
        <taxon>Clostridia</taxon>
        <taxon>Eubacteriales</taxon>
        <taxon>Oscillospiraceae</taxon>
        <taxon>Faecalibacterium</taxon>
    </lineage>
</organism>
<dbReference type="HOGENOM" id="CLU_3200054_0_0_9"/>
<gene>
    <name evidence="1" type="ORF">FAEPRAA2165_01499</name>
</gene>
<proteinExistence type="predicted"/>
<name>C7H5C9_FAED2</name>
<comment type="caution">
    <text evidence="1">The sequence shown here is derived from an EMBL/GenBank/DDBJ whole genome shotgun (WGS) entry which is preliminary data.</text>
</comment>
<dbReference type="Proteomes" id="UP000004619">
    <property type="component" value="Unassembled WGS sequence"/>
</dbReference>
<protein>
    <submittedName>
        <fullName evidence="1">Uncharacterized protein</fullName>
    </submittedName>
</protein>
<sequence length="45" mass="4390">MEAVPVDVALGSFRVDVLTVGKVETAVVVLGVVSAVGSGSSVVSC</sequence>
<evidence type="ECO:0000313" key="2">
    <source>
        <dbReference type="Proteomes" id="UP000004619"/>
    </source>
</evidence>
<dbReference type="AlphaFoldDB" id="C7H5C9"/>
<dbReference type="PATRIC" id="fig|411483.3.peg.1478"/>
<dbReference type="STRING" id="411483.FAEPRAA2165_01499"/>
<dbReference type="EMBL" id="ACOP02000042">
    <property type="protein sequence ID" value="EEU96910.1"/>
    <property type="molecule type" value="Genomic_DNA"/>
</dbReference>
<reference evidence="1" key="1">
    <citation type="submission" date="2009-08" db="EMBL/GenBank/DDBJ databases">
        <authorList>
            <person name="Weinstock G."/>
            <person name="Sodergren E."/>
            <person name="Clifton S."/>
            <person name="Fulton L."/>
            <person name="Fulton B."/>
            <person name="Courtney L."/>
            <person name="Fronick C."/>
            <person name="Harrison M."/>
            <person name="Strong C."/>
            <person name="Farmer C."/>
            <person name="Delahaunty K."/>
            <person name="Markovic C."/>
            <person name="Hall O."/>
            <person name="Minx P."/>
            <person name="Tomlinson C."/>
            <person name="Mitreva M."/>
            <person name="Nelson J."/>
            <person name="Hou S."/>
            <person name="Wollam A."/>
            <person name="Pepin K.H."/>
            <person name="Johnson M."/>
            <person name="Bhonagiri V."/>
            <person name="Nash W.E."/>
            <person name="Warren W."/>
            <person name="Chinwalla A."/>
            <person name="Mardis E.R."/>
            <person name="Wilson R.K."/>
        </authorList>
    </citation>
    <scope>NUCLEOTIDE SEQUENCE [LARGE SCALE GENOMIC DNA]</scope>
    <source>
        <strain evidence="1">A2-165</strain>
    </source>
</reference>
<evidence type="ECO:0000313" key="1">
    <source>
        <dbReference type="EMBL" id="EEU96910.1"/>
    </source>
</evidence>
<accession>C7H5C9</accession>
<keyword evidence="2" id="KW-1185">Reference proteome</keyword>